<evidence type="ECO:0000313" key="2">
    <source>
        <dbReference type="Proteomes" id="UP000749559"/>
    </source>
</evidence>
<dbReference type="PANTHER" id="PTHR15046">
    <property type="entry name" value="GLYCO_TRANS_2-LIKE DOMAIN-CONTAINING PROTEIN"/>
    <property type="match status" value="1"/>
</dbReference>
<accession>A0A8J1U629</accession>
<comment type="caution">
    <text evidence="1">The sequence shown here is derived from an EMBL/GenBank/DDBJ whole genome shotgun (WGS) entry which is preliminary data.</text>
</comment>
<dbReference type="Gene3D" id="3.90.550.10">
    <property type="entry name" value="Spore Coat Polysaccharide Biosynthesis Protein SpsA, Chain A"/>
    <property type="match status" value="1"/>
</dbReference>
<sequence>MLIVHQIIFSMKSQKRFECKGSEDTVTLKSKVKVIGTARDSKTTCDFPICGLNSNLGPPKLIKAEKGCSDNVESCVTILCKTHNRFLLVKRMIKSAWRLYPEIKTIVVDDENKGVKTSLLWQNFLLSHHKKVCYTQLDDWTGIGLGRNYGLQLIKTKYFLSIDDDVIFPKQKTLEKLVSVMENTDTAVAGSNTASVFKVKFNREANQTILSHTLKAVYEKIPCFNNCYTLDMVGNAFLAKTSDIIDINGWDGQQKLQENVDFFIRLKLAGKK</sequence>
<organism evidence="1 2">
    <name type="scientific">Owenia fusiformis</name>
    <name type="common">Polychaete worm</name>
    <dbReference type="NCBI Taxonomy" id="6347"/>
    <lineage>
        <taxon>Eukaryota</taxon>
        <taxon>Metazoa</taxon>
        <taxon>Spiralia</taxon>
        <taxon>Lophotrochozoa</taxon>
        <taxon>Annelida</taxon>
        <taxon>Polychaeta</taxon>
        <taxon>Sedentaria</taxon>
        <taxon>Canalipalpata</taxon>
        <taxon>Sabellida</taxon>
        <taxon>Oweniida</taxon>
        <taxon>Oweniidae</taxon>
        <taxon>Owenia</taxon>
    </lineage>
</organism>
<dbReference type="AlphaFoldDB" id="A0A8J1U629"/>
<keyword evidence="2" id="KW-1185">Reference proteome</keyword>
<evidence type="ECO:0000313" key="1">
    <source>
        <dbReference type="EMBL" id="CAH1794901.1"/>
    </source>
</evidence>
<dbReference type="InterPro" id="IPR001173">
    <property type="entry name" value="Glyco_trans_2-like"/>
</dbReference>
<protein>
    <submittedName>
        <fullName evidence="1">Uncharacterized protein</fullName>
    </submittedName>
</protein>
<proteinExistence type="predicted"/>
<dbReference type="EMBL" id="CAIIXF020000009">
    <property type="protein sequence ID" value="CAH1794901.1"/>
    <property type="molecule type" value="Genomic_DNA"/>
</dbReference>
<dbReference type="Proteomes" id="UP000749559">
    <property type="component" value="Unassembled WGS sequence"/>
</dbReference>
<dbReference type="InterPro" id="IPR029044">
    <property type="entry name" value="Nucleotide-diphossugar_trans"/>
</dbReference>
<dbReference type="PANTHER" id="PTHR15046:SF3">
    <property type="entry name" value="BETA-1,4 N-ACETYLGALACTOSAMINYLTRANSFERASE 2-LIKE"/>
    <property type="match status" value="1"/>
</dbReference>
<dbReference type="OrthoDB" id="2139606at2759"/>
<name>A0A8J1U629_OWEFU</name>
<dbReference type="CDD" id="cd00761">
    <property type="entry name" value="Glyco_tranf_GTA_type"/>
    <property type="match status" value="1"/>
</dbReference>
<reference evidence="1" key="1">
    <citation type="submission" date="2022-03" db="EMBL/GenBank/DDBJ databases">
        <authorList>
            <person name="Martin C."/>
        </authorList>
    </citation>
    <scope>NUCLEOTIDE SEQUENCE</scope>
</reference>
<dbReference type="SUPFAM" id="SSF53448">
    <property type="entry name" value="Nucleotide-diphospho-sugar transferases"/>
    <property type="match status" value="1"/>
</dbReference>
<dbReference type="Pfam" id="PF00535">
    <property type="entry name" value="Glycos_transf_2"/>
    <property type="match status" value="1"/>
</dbReference>
<gene>
    <name evidence="1" type="ORF">OFUS_LOCUS19518</name>
</gene>